<comment type="caution">
    <text evidence="1">The sequence shown here is derived from an EMBL/GenBank/DDBJ whole genome shotgun (WGS) entry which is preliminary data.</text>
</comment>
<reference evidence="1" key="1">
    <citation type="submission" date="2021-10" db="EMBL/GenBank/DDBJ databases">
        <title>De novo Genome Assembly of Clathrus columnatus (Basidiomycota, Fungi) Using Illumina and Nanopore Sequence Data.</title>
        <authorList>
            <person name="Ogiso-Tanaka E."/>
            <person name="Itagaki H."/>
            <person name="Hosoya T."/>
            <person name="Hosaka K."/>
        </authorList>
    </citation>
    <scope>NUCLEOTIDE SEQUENCE</scope>
    <source>
        <strain evidence="1">MO-923</strain>
    </source>
</reference>
<dbReference type="AlphaFoldDB" id="A0AAV5A063"/>
<evidence type="ECO:0000313" key="2">
    <source>
        <dbReference type="Proteomes" id="UP001050691"/>
    </source>
</evidence>
<evidence type="ECO:0000313" key="1">
    <source>
        <dbReference type="EMBL" id="GJJ06054.1"/>
    </source>
</evidence>
<gene>
    <name evidence="1" type="ORF">Clacol_000242</name>
</gene>
<evidence type="ECO:0008006" key="3">
    <source>
        <dbReference type="Google" id="ProtNLM"/>
    </source>
</evidence>
<name>A0AAV5A063_9AGAM</name>
<dbReference type="EMBL" id="BPWL01000001">
    <property type="protein sequence ID" value="GJJ06054.1"/>
    <property type="molecule type" value="Genomic_DNA"/>
</dbReference>
<keyword evidence="2" id="KW-1185">Reference proteome</keyword>
<sequence>MSPRSGTVSSFAFDILEATHLVDNGFHVDFCTQGADVVLKSSEGVKFATHSFILKIASGIYRRSTSLPDAIVDSEGALLLPEDCRTMNAILRMISGMELPSLDNFADLEKVLLTAKKWDMPGPPSIIRRMTLSPSLLDDPVRLYALACKVGWGEAAATAATLTLDVDLEHEEVLPILKGMQSKDVLKLLNLRTRRRDELLNFLISYDIKGCLNHLSHSNKQTASDHELSIQWQWKAFIFTAFIAIDRHPSGKTLLGPNSVLQCDLDDMRNTKCPSCPDECSFDVDGLLKALERKIAELPRTIQ</sequence>
<organism evidence="1 2">
    <name type="scientific">Clathrus columnatus</name>
    <dbReference type="NCBI Taxonomy" id="1419009"/>
    <lineage>
        <taxon>Eukaryota</taxon>
        <taxon>Fungi</taxon>
        <taxon>Dikarya</taxon>
        <taxon>Basidiomycota</taxon>
        <taxon>Agaricomycotina</taxon>
        <taxon>Agaricomycetes</taxon>
        <taxon>Phallomycetidae</taxon>
        <taxon>Phallales</taxon>
        <taxon>Clathraceae</taxon>
        <taxon>Clathrus</taxon>
    </lineage>
</organism>
<proteinExistence type="predicted"/>
<protein>
    <recommendedName>
        <fullName evidence="3">BTB domain-containing protein</fullName>
    </recommendedName>
</protein>
<accession>A0AAV5A063</accession>
<dbReference type="Proteomes" id="UP001050691">
    <property type="component" value="Unassembled WGS sequence"/>
</dbReference>